<dbReference type="Pfam" id="PF25583">
    <property type="entry name" value="WCX"/>
    <property type="match status" value="1"/>
</dbReference>
<dbReference type="PROSITE" id="PS52050">
    <property type="entry name" value="WYL"/>
    <property type="match status" value="1"/>
</dbReference>
<dbReference type="InterPro" id="IPR057727">
    <property type="entry name" value="WCX_dom"/>
</dbReference>
<dbReference type="InterPro" id="IPR026881">
    <property type="entry name" value="WYL_dom"/>
</dbReference>
<dbReference type="OrthoDB" id="9815009at2"/>
<evidence type="ECO:0000256" key="1">
    <source>
        <dbReference type="ARBA" id="ARBA00023015"/>
    </source>
</evidence>
<dbReference type="STRING" id="1121298.SAMN05444401_2192"/>
<protein>
    <submittedName>
        <fullName evidence="4">Predicted DNA-binding transcriptional regulator YafY, contains an HTH and WYL domains</fullName>
    </submittedName>
</protein>
<dbReference type="InterPro" id="IPR036388">
    <property type="entry name" value="WH-like_DNA-bd_sf"/>
</dbReference>
<sequence length="303" mass="35913">MKVERLLAIVIKMLNNKRVTAKELAEYFEVSVRTIQRDIEAISIAGIPIVSYKGQNGGYGIMEDYLISKSYFSDTEQELLLTALNGVYKAYEDKSFKDIMDKLLLLKTNSQIDTRSNLIMDFSPWGNSERRKSQVDMLRKAINDKRVIEFDYMDINGCKTQRKVEPRALILKVNTWYLHGYCTLRKDFRLFKLSRIRELKILVESFYERELPELNIIYEDNRKRVTLVLKFNHSALNRLDDYFEIEELVFKEDGYIYATVEYPEDEWVYSMILSFGEAVEVMEPQHIREFIKIRSQNVFSKYK</sequence>
<dbReference type="PROSITE" id="PS51000">
    <property type="entry name" value="HTH_DEOR_2"/>
    <property type="match status" value="1"/>
</dbReference>
<dbReference type="EMBL" id="FQZO01000003">
    <property type="protein sequence ID" value="SHJ11871.1"/>
    <property type="molecule type" value="Genomic_DNA"/>
</dbReference>
<keyword evidence="4" id="KW-0238">DNA-binding</keyword>
<dbReference type="InterPro" id="IPR036390">
    <property type="entry name" value="WH_DNA-bd_sf"/>
</dbReference>
<organism evidence="4 5">
    <name type="scientific">Clostridium amylolyticum</name>
    <dbReference type="NCBI Taxonomy" id="1121298"/>
    <lineage>
        <taxon>Bacteria</taxon>
        <taxon>Bacillati</taxon>
        <taxon>Bacillota</taxon>
        <taxon>Clostridia</taxon>
        <taxon>Eubacteriales</taxon>
        <taxon>Clostridiaceae</taxon>
        <taxon>Clostridium</taxon>
    </lineage>
</organism>
<reference evidence="4 5" key="1">
    <citation type="submission" date="2016-11" db="EMBL/GenBank/DDBJ databases">
        <authorList>
            <person name="Jaros S."/>
            <person name="Januszkiewicz K."/>
            <person name="Wedrychowicz H."/>
        </authorList>
    </citation>
    <scope>NUCLEOTIDE SEQUENCE [LARGE SCALE GENOMIC DNA]</scope>
    <source>
        <strain evidence="4 5">DSM 21864</strain>
    </source>
</reference>
<dbReference type="InterPro" id="IPR013196">
    <property type="entry name" value="HTH_11"/>
</dbReference>
<dbReference type="PIRSF" id="PIRSF016838">
    <property type="entry name" value="PafC"/>
    <property type="match status" value="1"/>
</dbReference>
<feature type="domain" description="HTH deoR-type" evidence="3">
    <location>
        <begin position="2"/>
        <end position="57"/>
    </location>
</feature>
<keyword evidence="5" id="KW-1185">Reference proteome</keyword>
<dbReference type="Pfam" id="PF08279">
    <property type="entry name" value="HTH_11"/>
    <property type="match status" value="1"/>
</dbReference>
<evidence type="ECO:0000256" key="2">
    <source>
        <dbReference type="ARBA" id="ARBA00023163"/>
    </source>
</evidence>
<dbReference type="PANTHER" id="PTHR34580">
    <property type="match status" value="1"/>
</dbReference>
<dbReference type="RefSeq" id="WP_073006421.1">
    <property type="nucleotide sequence ID" value="NZ_FQZO01000003.1"/>
</dbReference>
<dbReference type="SUPFAM" id="SSF46785">
    <property type="entry name" value="Winged helix' DNA-binding domain"/>
    <property type="match status" value="1"/>
</dbReference>
<evidence type="ECO:0000259" key="3">
    <source>
        <dbReference type="PROSITE" id="PS51000"/>
    </source>
</evidence>
<name>A0A1M6GPF6_9CLOT</name>
<keyword evidence="2" id="KW-0804">Transcription</keyword>
<dbReference type="InterPro" id="IPR051534">
    <property type="entry name" value="CBASS_pafABC_assoc_protein"/>
</dbReference>
<dbReference type="InterPro" id="IPR028349">
    <property type="entry name" value="PafC-like"/>
</dbReference>
<dbReference type="Proteomes" id="UP000184080">
    <property type="component" value="Unassembled WGS sequence"/>
</dbReference>
<evidence type="ECO:0000313" key="5">
    <source>
        <dbReference type="Proteomes" id="UP000184080"/>
    </source>
</evidence>
<dbReference type="AlphaFoldDB" id="A0A1M6GPF6"/>
<dbReference type="GO" id="GO:0003677">
    <property type="term" value="F:DNA binding"/>
    <property type="evidence" value="ECO:0007669"/>
    <property type="project" value="UniProtKB-KW"/>
</dbReference>
<dbReference type="Gene3D" id="1.10.10.10">
    <property type="entry name" value="Winged helix-like DNA-binding domain superfamily/Winged helix DNA-binding domain"/>
    <property type="match status" value="1"/>
</dbReference>
<dbReference type="GO" id="GO:0003700">
    <property type="term" value="F:DNA-binding transcription factor activity"/>
    <property type="evidence" value="ECO:0007669"/>
    <property type="project" value="InterPro"/>
</dbReference>
<accession>A0A1M6GPF6</accession>
<dbReference type="PANTHER" id="PTHR34580:SF8">
    <property type="entry name" value="WYL DOMAIN-CONTAINING PROTEIN"/>
    <property type="match status" value="1"/>
</dbReference>
<gene>
    <name evidence="4" type="ORF">SAMN05444401_2192</name>
</gene>
<proteinExistence type="predicted"/>
<evidence type="ECO:0000313" key="4">
    <source>
        <dbReference type="EMBL" id="SHJ11871.1"/>
    </source>
</evidence>
<dbReference type="Pfam" id="PF13280">
    <property type="entry name" value="WYL"/>
    <property type="match status" value="1"/>
</dbReference>
<keyword evidence="1" id="KW-0805">Transcription regulation</keyword>
<dbReference type="InterPro" id="IPR001034">
    <property type="entry name" value="DeoR_HTH"/>
</dbReference>